<dbReference type="GO" id="GO:0044210">
    <property type="term" value="P:'de novo' CTP biosynthetic process"/>
    <property type="evidence" value="ECO:0007669"/>
    <property type="project" value="UniProtKB-UniRule"/>
</dbReference>
<evidence type="ECO:0000256" key="10">
    <source>
        <dbReference type="ARBA" id="ARBA00047767"/>
    </source>
</evidence>
<feature type="binding site" evidence="11">
    <location>
        <position position="179"/>
    </location>
    <ligand>
        <name>ATP</name>
        <dbReference type="ChEBI" id="CHEBI:30616"/>
    </ligand>
</feature>
<sequence>MVVPGHGTANEPAPVYSRVVLKLSGEALLGGQRNFGIHHDTVRRIAEEIGRVHARGVEIAVVIGGGNIVRGVEASNHGLDRVAGDYMGMLATVINALALRDALERLDIQTRVQSAIAMQQVAEPFIPRRAIRHLEKGRVVILAAGTGNPFFTTDTTAALRAAEIGADVLLKATKVDGIYTADPLKDPSAARLHHLSYMDVLNRGLAVMDNTALTLCMDNGTPIVVFDLLAEGSIDRVVLGEDIGTRVDADGGSA</sequence>
<feature type="binding site" evidence="11">
    <location>
        <position position="65"/>
    </location>
    <ligand>
        <name>UMP</name>
        <dbReference type="ChEBI" id="CHEBI:57865"/>
    </ligand>
</feature>
<feature type="binding site" evidence="11">
    <location>
        <begin position="22"/>
        <end position="25"/>
    </location>
    <ligand>
        <name>ATP</name>
        <dbReference type="ChEBI" id="CHEBI:30616"/>
    </ligand>
</feature>
<feature type="binding site" evidence="11">
    <location>
        <position position="173"/>
    </location>
    <ligand>
        <name>ATP</name>
        <dbReference type="ChEBI" id="CHEBI:30616"/>
    </ligand>
</feature>
<organism evidence="14 15">
    <name type="scientific">Candidatus Aeolococcus gillhamiae</name>
    <dbReference type="NCBI Taxonomy" id="3127015"/>
    <lineage>
        <taxon>Bacteria</taxon>
        <taxon>Bacillati</taxon>
        <taxon>Candidatus Dormiibacterota</taxon>
        <taxon>Candidatus Dormibacteria</taxon>
        <taxon>Candidatus Aeolococcales</taxon>
        <taxon>Candidatus Aeolococcaceae</taxon>
        <taxon>Candidatus Aeolococcus</taxon>
    </lineage>
</organism>
<dbReference type="Pfam" id="PF00696">
    <property type="entry name" value="AA_kinase"/>
    <property type="match status" value="1"/>
</dbReference>
<evidence type="ECO:0000256" key="2">
    <source>
        <dbReference type="ARBA" id="ARBA00004791"/>
    </source>
</evidence>
<comment type="caution">
    <text evidence="11">Lacks conserved residue(s) required for the propagation of feature annotation.</text>
</comment>
<evidence type="ECO:0000256" key="5">
    <source>
        <dbReference type="ARBA" id="ARBA00022679"/>
    </source>
</evidence>
<comment type="function">
    <text evidence="11">Catalyzes the reversible phosphorylation of UMP to UDP.</text>
</comment>
<evidence type="ECO:0000256" key="7">
    <source>
        <dbReference type="ARBA" id="ARBA00022777"/>
    </source>
</evidence>
<evidence type="ECO:0000313" key="16">
    <source>
        <dbReference type="Proteomes" id="UP000606991"/>
    </source>
</evidence>
<dbReference type="Gene3D" id="3.40.1160.10">
    <property type="entry name" value="Acetylglutamate kinase-like"/>
    <property type="match status" value="1"/>
</dbReference>
<keyword evidence="8 11" id="KW-0067">ATP-binding</keyword>
<feature type="binding site" evidence="11">
    <location>
        <position position="85"/>
    </location>
    <ligand>
        <name>UMP</name>
        <dbReference type="ChEBI" id="CHEBI:57865"/>
    </ligand>
</feature>
<dbReference type="EC" id="2.7.4.22" evidence="11"/>
<feature type="binding site" evidence="11">
    <location>
        <position position="182"/>
    </location>
    <ligand>
        <name>ATP</name>
        <dbReference type="ChEBI" id="CHEBI:30616"/>
    </ligand>
</feature>
<comment type="activity regulation">
    <text evidence="11">Inhibited by UTP.</text>
</comment>
<dbReference type="Proteomes" id="UP000248724">
    <property type="component" value="Unassembled WGS sequence"/>
</dbReference>
<feature type="binding site" evidence="11">
    <location>
        <position position="66"/>
    </location>
    <ligand>
        <name>ATP</name>
        <dbReference type="ChEBI" id="CHEBI:30616"/>
    </ligand>
</feature>
<comment type="catalytic activity">
    <reaction evidence="10 11">
        <text>UMP + ATP = UDP + ADP</text>
        <dbReference type="Rhea" id="RHEA:24400"/>
        <dbReference type="ChEBI" id="CHEBI:30616"/>
        <dbReference type="ChEBI" id="CHEBI:57865"/>
        <dbReference type="ChEBI" id="CHEBI:58223"/>
        <dbReference type="ChEBI" id="CHEBI:456216"/>
        <dbReference type="EC" id="2.7.4.22"/>
    </reaction>
</comment>
<evidence type="ECO:0000259" key="12">
    <source>
        <dbReference type="Pfam" id="PF00696"/>
    </source>
</evidence>
<dbReference type="RefSeq" id="WP_337312878.1">
    <property type="nucleotide sequence ID" value="NZ_JAEKNS010000126.1"/>
</dbReference>
<feature type="binding site" evidence="11">
    <location>
        <position position="70"/>
    </location>
    <ligand>
        <name>ATP</name>
        <dbReference type="ChEBI" id="CHEBI:30616"/>
    </ligand>
</feature>
<dbReference type="AlphaFoldDB" id="A0A2W5Z7E3"/>
<evidence type="ECO:0000256" key="4">
    <source>
        <dbReference type="ARBA" id="ARBA00022490"/>
    </source>
</evidence>
<comment type="similarity">
    <text evidence="3 11">Belongs to the UMP kinase family.</text>
</comment>
<keyword evidence="4 11" id="KW-0963">Cytoplasm</keyword>
<keyword evidence="7 11" id="KW-0418">Kinase</keyword>
<comment type="pathway">
    <text evidence="2 11">Pyrimidine metabolism; CTP biosynthesis via de novo pathway; UDP from UMP (UMPK route): step 1/1.</text>
</comment>
<dbReference type="CDD" id="cd04254">
    <property type="entry name" value="AAK_UMPK-PyrH-Ec"/>
    <property type="match status" value="1"/>
</dbReference>
<reference evidence="14" key="2">
    <citation type="submission" date="2018-05" db="EMBL/GenBank/DDBJ databases">
        <authorList>
            <person name="Ferrari B."/>
        </authorList>
    </citation>
    <scope>NUCLEOTIDE SEQUENCE</scope>
    <source>
        <strain evidence="14">RRmetagenome_bin12</strain>
    </source>
</reference>
<dbReference type="GO" id="GO:0006225">
    <property type="term" value="P:UDP biosynthetic process"/>
    <property type="evidence" value="ECO:0007669"/>
    <property type="project" value="TreeGrafter"/>
</dbReference>
<dbReference type="GO" id="GO:0033862">
    <property type="term" value="F:UMP kinase activity"/>
    <property type="evidence" value="ECO:0007669"/>
    <property type="project" value="UniProtKB-EC"/>
</dbReference>
<feature type="binding site" evidence="11">
    <location>
        <begin position="146"/>
        <end position="153"/>
    </location>
    <ligand>
        <name>UMP</name>
        <dbReference type="ChEBI" id="CHEBI:57865"/>
    </ligand>
</feature>
<accession>A0A2W5Z7E3</accession>
<dbReference type="GO" id="GO:0005737">
    <property type="term" value="C:cytoplasm"/>
    <property type="evidence" value="ECO:0007669"/>
    <property type="project" value="UniProtKB-SubCell"/>
</dbReference>
<dbReference type="UniPathway" id="UPA00159">
    <property type="reaction ID" value="UER00275"/>
</dbReference>
<evidence type="ECO:0000256" key="11">
    <source>
        <dbReference type="HAMAP-Rule" id="MF_01220"/>
    </source>
</evidence>
<dbReference type="InterPro" id="IPR001048">
    <property type="entry name" value="Asp/Glu/Uridylate_kinase"/>
</dbReference>
<keyword evidence="9 11" id="KW-0665">Pyrimidine biosynthesis</keyword>
<reference evidence="13 16" key="3">
    <citation type="submission" date="2020-10" db="EMBL/GenBank/DDBJ databases">
        <title>Ca. Dormibacterota MAGs.</title>
        <authorList>
            <person name="Montgomery K."/>
        </authorList>
    </citation>
    <scope>NUCLEOTIDE SEQUENCE [LARGE SCALE GENOMIC DNA]</scope>
    <source>
        <strain evidence="13">SC8812_S17_18</strain>
    </source>
</reference>
<comment type="subcellular location">
    <subcellularLocation>
        <location evidence="1 11">Cytoplasm</location>
    </subcellularLocation>
</comment>
<dbReference type="GO" id="GO:0005524">
    <property type="term" value="F:ATP binding"/>
    <property type="evidence" value="ECO:0007669"/>
    <property type="project" value="UniProtKB-KW"/>
</dbReference>
<feature type="domain" description="Aspartate/glutamate/uridylate kinase" evidence="12">
    <location>
        <begin position="18"/>
        <end position="227"/>
    </location>
</feature>
<dbReference type="InterPro" id="IPR015963">
    <property type="entry name" value="Uridylate_kinase_bac"/>
</dbReference>
<evidence type="ECO:0000313" key="14">
    <source>
        <dbReference type="EMBL" id="PZR81213.1"/>
    </source>
</evidence>
<name>A0A2W5Z7E3_9BACT</name>
<dbReference type="InterPro" id="IPR011817">
    <property type="entry name" value="Uridylate_kinase"/>
</dbReference>
<gene>
    <name evidence="11" type="primary">pyrH</name>
    <name evidence="14" type="ORF">DLM65_06315</name>
    <name evidence="13" type="ORF">JF886_12280</name>
</gene>
<keyword evidence="6 11" id="KW-0547">Nucleotide-binding</keyword>
<evidence type="ECO:0000256" key="3">
    <source>
        <dbReference type="ARBA" id="ARBA00007614"/>
    </source>
</evidence>
<comment type="subunit">
    <text evidence="11">Homohexamer.</text>
</comment>
<dbReference type="PANTHER" id="PTHR42833:SF4">
    <property type="entry name" value="URIDYLATE KINASE PUMPKIN, CHLOROPLASTIC"/>
    <property type="match status" value="1"/>
</dbReference>
<dbReference type="SUPFAM" id="SSF53633">
    <property type="entry name" value="Carbamate kinase-like"/>
    <property type="match status" value="1"/>
</dbReference>
<protein>
    <recommendedName>
        <fullName evidence="11">Uridylate kinase</fullName>
        <shortName evidence="11">UK</shortName>
        <ecNumber evidence="11">2.7.4.22</ecNumber>
    </recommendedName>
    <alternativeName>
        <fullName evidence="11">Uridine monophosphate kinase</fullName>
        <shortName evidence="11">UMP kinase</shortName>
        <shortName evidence="11">UMPK</shortName>
    </alternativeName>
</protein>
<comment type="caution">
    <text evidence="14">The sequence shown here is derived from an EMBL/GenBank/DDBJ whole genome shotgun (WGS) entry which is preliminary data.</text>
</comment>
<dbReference type="Proteomes" id="UP000606991">
    <property type="component" value="Unassembled WGS sequence"/>
</dbReference>
<accession>A0A934JX02</accession>
<dbReference type="PIRSF" id="PIRSF005650">
    <property type="entry name" value="Uridylate_kin"/>
    <property type="match status" value="1"/>
</dbReference>
<evidence type="ECO:0000313" key="15">
    <source>
        <dbReference type="Proteomes" id="UP000248724"/>
    </source>
</evidence>
<evidence type="ECO:0000256" key="1">
    <source>
        <dbReference type="ARBA" id="ARBA00004496"/>
    </source>
</evidence>
<evidence type="ECO:0000256" key="8">
    <source>
        <dbReference type="ARBA" id="ARBA00022840"/>
    </source>
</evidence>
<reference evidence="14 15" key="1">
    <citation type="journal article" date="2017" name="Nature">
        <title>Atmospheric trace gases support primary production in Antarctic desert surface soil.</title>
        <authorList>
            <person name="Ji M."/>
            <person name="Greening C."/>
            <person name="Vanwonterghem I."/>
            <person name="Carere C.R."/>
            <person name="Bay S.K."/>
            <person name="Steen J.A."/>
            <person name="Montgomery K."/>
            <person name="Lines T."/>
            <person name="Beardall J."/>
            <person name="van Dorst J."/>
            <person name="Snape I."/>
            <person name="Stott M.B."/>
            <person name="Hugenholtz P."/>
            <person name="Ferrari B.C."/>
        </authorList>
    </citation>
    <scope>NUCLEOTIDE SEQUENCE [LARGE SCALE GENOMIC DNA]</scope>
    <source>
        <strain evidence="14">RRmetagenome_bin12</strain>
    </source>
</reference>
<proteinExistence type="inferred from homology"/>
<keyword evidence="5 11" id="KW-0808">Transferase</keyword>
<evidence type="ECO:0000256" key="9">
    <source>
        <dbReference type="ARBA" id="ARBA00022975"/>
    </source>
</evidence>
<evidence type="ECO:0000256" key="6">
    <source>
        <dbReference type="ARBA" id="ARBA00022741"/>
    </source>
</evidence>
<dbReference type="FunFam" id="3.40.1160.10:FF:000001">
    <property type="entry name" value="Uridylate kinase"/>
    <property type="match status" value="1"/>
</dbReference>
<dbReference type="InterPro" id="IPR036393">
    <property type="entry name" value="AceGlu_kinase-like_sf"/>
</dbReference>
<dbReference type="NCBIfam" id="TIGR02075">
    <property type="entry name" value="pyrH_bact"/>
    <property type="match status" value="1"/>
</dbReference>
<dbReference type="EMBL" id="QHBU01000119">
    <property type="protein sequence ID" value="PZR81213.1"/>
    <property type="molecule type" value="Genomic_DNA"/>
</dbReference>
<dbReference type="EMBL" id="JAEKNS010000126">
    <property type="protein sequence ID" value="MBJ7595614.1"/>
    <property type="molecule type" value="Genomic_DNA"/>
</dbReference>
<evidence type="ECO:0000313" key="13">
    <source>
        <dbReference type="EMBL" id="MBJ7595614.1"/>
    </source>
</evidence>
<dbReference type="HAMAP" id="MF_01220_B">
    <property type="entry name" value="PyrH_B"/>
    <property type="match status" value="1"/>
</dbReference>
<dbReference type="PANTHER" id="PTHR42833">
    <property type="entry name" value="URIDYLATE KINASE"/>
    <property type="match status" value="1"/>
</dbReference>